<sequence length="211" mass="23574">MSRAASALGAARFTSIVRPPVSDLAVMKLLEAAQKTSAQRIILHGVTGRVRGYDYAITTARNFSVTYRGRGKRFLRYCRPGGKDTVEVHYRMSAILSTMWWDTSDRSDDEDEDLSGTFEAAVEDVDISVLFVLLRSRRKGSVRLCADEVDMKSIIVPTVEAKSFFGDVNASLHNAADEMFSREADRLTDGLRKVLKKNVFSCVESVSETRY</sequence>
<gene>
    <name evidence="1" type="ORF">HPB52_012131</name>
</gene>
<organism evidence="1 2">
    <name type="scientific">Rhipicephalus sanguineus</name>
    <name type="common">Brown dog tick</name>
    <name type="synonym">Ixodes sanguineus</name>
    <dbReference type="NCBI Taxonomy" id="34632"/>
    <lineage>
        <taxon>Eukaryota</taxon>
        <taxon>Metazoa</taxon>
        <taxon>Ecdysozoa</taxon>
        <taxon>Arthropoda</taxon>
        <taxon>Chelicerata</taxon>
        <taxon>Arachnida</taxon>
        <taxon>Acari</taxon>
        <taxon>Parasitiformes</taxon>
        <taxon>Ixodida</taxon>
        <taxon>Ixodoidea</taxon>
        <taxon>Ixodidae</taxon>
        <taxon>Rhipicephalinae</taxon>
        <taxon>Rhipicephalus</taxon>
        <taxon>Rhipicephalus</taxon>
    </lineage>
</organism>
<dbReference type="Proteomes" id="UP000821837">
    <property type="component" value="Chromosome 11"/>
</dbReference>
<evidence type="ECO:0000313" key="2">
    <source>
        <dbReference type="Proteomes" id="UP000821837"/>
    </source>
</evidence>
<protein>
    <submittedName>
        <fullName evidence="1">Uncharacterized protein</fullName>
    </submittedName>
</protein>
<dbReference type="AlphaFoldDB" id="A0A9D4QB51"/>
<keyword evidence="2" id="KW-1185">Reference proteome</keyword>
<evidence type="ECO:0000313" key="1">
    <source>
        <dbReference type="EMBL" id="KAH7972443.1"/>
    </source>
</evidence>
<dbReference type="VEuPathDB" id="VectorBase:RSAN_049015"/>
<reference evidence="1" key="2">
    <citation type="submission" date="2021-09" db="EMBL/GenBank/DDBJ databases">
        <authorList>
            <person name="Jia N."/>
            <person name="Wang J."/>
            <person name="Shi W."/>
            <person name="Du L."/>
            <person name="Sun Y."/>
            <person name="Zhan W."/>
            <person name="Jiang J."/>
            <person name="Wang Q."/>
            <person name="Zhang B."/>
            <person name="Ji P."/>
            <person name="Sakyi L.B."/>
            <person name="Cui X."/>
            <person name="Yuan T."/>
            <person name="Jiang B."/>
            <person name="Yang W."/>
            <person name="Lam T.T.-Y."/>
            <person name="Chang Q."/>
            <person name="Ding S."/>
            <person name="Wang X."/>
            <person name="Zhu J."/>
            <person name="Ruan X."/>
            <person name="Zhao L."/>
            <person name="Wei J."/>
            <person name="Que T."/>
            <person name="Du C."/>
            <person name="Cheng J."/>
            <person name="Dai P."/>
            <person name="Han X."/>
            <person name="Huang E."/>
            <person name="Gao Y."/>
            <person name="Liu J."/>
            <person name="Shao H."/>
            <person name="Ye R."/>
            <person name="Li L."/>
            <person name="Wei W."/>
            <person name="Wang X."/>
            <person name="Wang C."/>
            <person name="Huo Q."/>
            <person name="Li W."/>
            <person name="Guo W."/>
            <person name="Chen H."/>
            <person name="Chen S."/>
            <person name="Zhou L."/>
            <person name="Zhou L."/>
            <person name="Ni X."/>
            <person name="Tian J."/>
            <person name="Zhou Y."/>
            <person name="Sheng Y."/>
            <person name="Liu T."/>
            <person name="Pan Y."/>
            <person name="Xia L."/>
            <person name="Li J."/>
            <person name="Zhao F."/>
            <person name="Cao W."/>
        </authorList>
    </citation>
    <scope>NUCLEOTIDE SEQUENCE</scope>
    <source>
        <strain evidence="1">Rsan-2018</strain>
        <tissue evidence="1">Larvae</tissue>
    </source>
</reference>
<dbReference type="EMBL" id="JABSTV010001247">
    <property type="protein sequence ID" value="KAH7972443.1"/>
    <property type="molecule type" value="Genomic_DNA"/>
</dbReference>
<name>A0A9D4QB51_RHISA</name>
<accession>A0A9D4QB51</accession>
<reference evidence="1" key="1">
    <citation type="journal article" date="2020" name="Cell">
        <title>Large-Scale Comparative Analyses of Tick Genomes Elucidate Their Genetic Diversity and Vector Capacities.</title>
        <authorList>
            <consortium name="Tick Genome and Microbiome Consortium (TIGMIC)"/>
            <person name="Jia N."/>
            <person name="Wang J."/>
            <person name="Shi W."/>
            <person name="Du L."/>
            <person name="Sun Y."/>
            <person name="Zhan W."/>
            <person name="Jiang J.F."/>
            <person name="Wang Q."/>
            <person name="Zhang B."/>
            <person name="Ji P."/>
            <person name="Bell-Sakyi L."/>
            <person name="Cui X.M."/>
            <person name="Yuan T.T."/>
            <person name="Jiang B.G."/>
            <person name="Yang W.F."/>
            <person name="Lam T.T."/>
            <person name="Chang Q.C."/>
            <person name="Ding S.J."/>
            <person name="Wang X.J."/>
            <person name="Zhu J.G."/>
            <person name="Ruan X.D."/>
            <person name="Zhao L."/>
            <person name="Wei J.T."/>
            <person name="Ye R.Z."/>
            <person name="Que T.C."/>
            <person name="Du C.H."/>
            <person name="Zhou Y.H."/>
            <person name="Cheng J.X."/>
            <person name="Dai P.F."/>
            <person name="Guo W.B."/>
            <person name="Han X.H."/>
            <person name="Huang E.J."/>
            <person name="Li L.F."/>
            <person name="Wei W."/>
            <person name="Gao Y.C."/>
            <person name="Liu J.Z."/>
            <person name="Shao H.Z."/>
            <person name="Wang X."/>
            <person name="Wang C.C."/>
            <person name="Yang T.C."/>
            <person name="Huo Q.B."/>
            <person name="Li W."/>
            <person name="Chen H.Y."/>
            <person name="Chen S.E."/>
            <person name="Zhou L.G."/>
            <person name="Ni X.B."/>
            <person name="Tian J.H."/>
            <person name="Sheng Y."/>
            <person name="Liu T."/>
            <person name="Pan Y.S."/>
            <person name="Xia L.Y."/>
            <person name="Li J."/>
            <person name="Zhao F."/>
            <person name="Cao W.C."/>
        </authorList>
    </citation>
    <scope>NUCLEOTIDE SEQUENCE</scope>
    <source>
        <strain evidence="1">Rsan-2018</strain>
    </source>
</reference>
<proteinExistence type="predicted"/>
<comment type="caution">
    <text evidence="1">The sequence shown here is derived from an EMBL/GenBank/DDBJ whole genome shotgun (WGS) entry which is preliminary data.</text>
</comment>